<proteinExistence type="predicted"/>
<keyword evidence="1" id="KW-1133">Transmembrane helix</keyword>
<dbReference type="HOGENOM" id="CLU_3344399_0_0_7"/>
<dbReference type="AlphaFoldDB" id="F8KU26"/>
<name>F8KU26_HELBC</name>
<gene>
    <name evidence="2" type="ordered locus">HBZC1_13790</name>
</gene>
<dbReference type="EMBL" id="FR871757">
    <property type="protein sequence ID" value="CCB80365.1"/>
    <property type="molecule type" value="Genomic_DNA"/>
</dbReference>
<accession>F8KU26</accession>
<protein>
    <submittedName>
        <fullName evidence="2">Uncharacterized protein</fullName>
    </submittedName>
</protein>
<feature type="transmembrane region" description="Helical" evidence="1">
    <location>
        <begin position="20"/>
        <end position="36"/>
    </location>
</feature>
<dbReference type="KEGG" id="hbi:HBZC1_13790"/>
<organism evidence="2 3">
    <name type="scientific">Helicobacter bizzozeronii (strain CIII-1)</name>
    <dbReference type="NCBI Taxonomy" id="1002804"/>
    <lineage>
        <taxon>Bacteria</taxon>
        <taxon>Pseudomonadati</taxon>
        <taxon>Campylobacterota</taxon>
        <taxon>Epsilonproteobacteria</taxon>
        <taxon>Campylobacterales</taxon>
        <taxon>Helicobacteraceae</taxon>
        <taxon>Helicobacter</taxon>
    </lineage>
</organism>
<reference evidence="2 3" key="1">
    <citation type="journal article" date="2011" name="J. Bacteriol.">
        <title>Genome sequence of Helicobacter bizzozeronii strain CIII-1, an isolate from human gastric mucosa.</title>
        <authorList>
            <person name="Schott T."/>
            <person name="Rossi M."/>
            <person name="Hanninen M.L."/>
        </authorList>
    </citation>
    <scope>NUCLEOTIDE SEQUENCE [LARGE SCALE GENOMIC DNA]</scope>
    <source>
        <strain evidence="2 3">CIII-1</strain>
    </source>
</reference>
<evidence type="ECO:0000313" key="2">
    <source>
        <dbReference type="EMBL" id="CCB80365.1"/>
    </source>
</evidence>
<sequence>MAMYLLPSMKEFRSPWADGFIFLTGVLTVLNAVVGFL</sequence>
<evidence type="ECO:0000256" key="1">
    <source>
        <dbReference type="SAM" id="Phobius"/>
    </source>
</evidence>
<dbReference type="Proteomes" id="UP000008387">
    <property type="component" value="Chromosome"/>
</dbReference>
<keyword evidence="1" id="KW-0472">Membrane</keyword>
<keyword evidence="3" id="KW-1185">Reference proteome</keyword>
<evidence type="ECO:0000313" key="3">
    <source>
        <dbReference type="Proteomes" id="UP000008387"/>
    </source>
</evidence>
<keyword evidence="1" id="KW-0812">Transmembrane</keyword>